<dbReference type="InterPro" id="IPR040976">
    <property type="entry name" value="Pkinase_fungal"/>
</dbReference>
<reference evidence="2 3" key="1">
    <citation type="journal article" date="2018" name="Sci. Rep.">
        <title>Genome sequence of the cauliflower mushroom Sparassis crispa (Hanabiratake) and its association with beneficial usage.</title>
        <authorList>
            <person name="Kiyama R."/>
            <person name="Furutani Y."/>
            <person name="Kawaguchi K."/>
            <person name="Nakanishi T."/>
        </authorList>
    </citation>
    <scope>NUCLEOTIDE SEQUENCE [LARGE SCALE GENOMIC DNA]</scope>
</reference>
<dbReference type="InterPro" id="IPR011009">
    <property type="entry name" value="Kinase-like_dom_sf"/>
</dbReference>
<protein>
    <recommendedName>
        <fullName evidence="1">Fungal-type protein kinase domain-containing protein</fullName>
    </recommendedName>
</protein>
<dbReference type="STRING" id="139825.A0A401GP86"/>
<feature type="domain" description="Fungal-type protein kinase" evidence="1">
    <location>
        <begin position="214"/>
        <end position="498"/>
    </location>
</feature>
<dbReference type="GeneID" id="38780950"/>
<evidence type="ECO:0000313" key="2">
    <source>
        <dbReference type="EMBL" id="GBE84033.1"/>
    </source>
</evidence>
<dbReference type="Pfam" id="PF17667">
    <property type="entry name" value="Pkinase_fungal"/>
    <property type="match status" value="2"/>
</dbReference>
<dbReference type="Gene3D" id="1.10.510.10">
    <property type="entry name" value="Transferase(Phosphotransferase) domain 1"/>
    <property type="match status" value="1"/>
</dbReference>
<sequence length="719" mass="81350">MTTTPSRRAGTRYQPHAAELTSPSRLNAGSIQNYSPHTSSDLTRAQLKHDLIGYATYQVDGVLEKIIDSKLSRFPTTDFVDGVFSTIREKHVQDLERLVMVSKGRGEEEEMYDPLSRILRTIEGAGKRYGCPRSYNRQFVSMNDIPPNEKESALPTQKPDFILAEVPPPSSRDVDLTDELDPHDILWRQAASFIEVKPHSMDTPIPSKPDANYIKALLAQGADYARITLSARPFQLFVLGMLIFGTKFCVGMFDRRGVTLSKEYDIITDSGLRQFIRVSRRLLCDLSATALGHDSTVELLPGQTCYQEEYPSFRVTMGGSDTREWRTVGPPIWSSLSLLGRGTSTWNAFMGSQRVILKVAWRSATRISETEIYDKVRQSRLRGIAEFVTGGDVFFPGRMQAIKVSISRLRGFSEVDKDAVLHRLTLSTVGRPLWDYRSEEELILGFRAALIGHQGLVSLDILHRDVSAGNVFLPYLDDEDDVPPRGFEGFLADLELASLPAKADIEPYVAVPVRKPEYTSTGSYLIPIPSDELPQERPTHWTFKTGVSASEAAPGPEMNGTAIFMALELLEAIKKGKTVVRDVHHDLESFVYVLFYVLYKRILAEPRPTDRQRDWNALQAEYFRIFAGATVSLIIAGRDHLVRKGPNQLRRWLNRAGQRRLSDFAVICSRLIIAQNPPEEDKEEEQEEQTRRLRKWENISVRKLMTYDKLFEACDDVLK</sequence>
<evidence type="ECO:0000313" key="3">
    <source>
        <dbReference type="Proteomes" id="UP000287166"/>
    </source>
</evidence>
<dbReference type="SUPFAM" id="SSF56112">
    <property type="entry name" value="Protein kinase-like (PK-like)"/>
    <property type="match status" value="1"/>
</dbReference>
<organism evidence="2 3">
    <name type="scientific">Sparassis crispa</name>
    <dbReference type="NCBI Taxonomy" id="139825"/>
    <lineage>
        <taxon>Eukaryota</taxon>
        <taxon>Fungi</taxon>
        <taxon>Dikarya</taxon>
        <taxon>Basidiomycota</taxon>
        <taxon>Agaricomycotina</taxon>
        <taxon>Agaricomycetes</taxon>
        <taxon>Polyporales</taxon>
        <taxon>Sparassidaceae</taxon>
        <taxon>Sparassis</taxon>
    </lineage>
</organism>
<keyword evidence="3" id="KW-1185">Reference proteome</keyword>
<accession>A0A401GP86</accession>
<name>A0A401GP86_9APHY</name>
<proteinExistence type="predicted"/>
<dbReference type="RefSeq" id="XP_027614946.1">
    <property type="nucleotide sequence ID" value="XM_027759145.1"/>
</dbReference>
<dbReference type="AlphaFoldDB" id="A0A401GP86"/>
<comment type="caution">
    <text evidence="2">The sequence shown here is derived from an EMBL/GenBank/DDBJ whole genome shotgun (WGS) entry which is preliminary data.</text>
</comment>
<dbReference type="InParanoid" id="A0A401GP86"/>
<dbReference type="Proteomes" id="UP000287166">
    <property type="component" value="Unassembled WGS sequence"/>
</dbReference>
<gene>
    <name evidence="2" type="ORF">SCP_0600100</name>
</gene>
<evidence type="ECO:0000259" key="1">
    <source>
        <dbReference type="Pfam" id="PF17667"/>
    </source>
</evidence>
<dbReference type="PANTHER" id="PTHR38248:SF2">
    <property type="entry name" value="FUNK1 11"/>
    <property type="match status" value="1"/>
</dbReference>
<dbReference type="PANTHER" id="PTHR38248">
    <property type="entry name" value="FUNK1 6"/>
    <property type="match status" value="1"/>
</dbReference>
<dbReference type="OrthoDB" id="2727827at2759"/>
<feature type="domain" description="Fungal-type protein kinase" evidence="1">
    <location>
        <begin position="555"/>
        <end position="597"/>
    </location>
</feature>
<dbReference type="EMBL" id="BFAD01000006">
    <property type="protein sequence ID" value="GBE84033.1"/>
    <property type="molecule type" value="Genomic_DNA"/>
</dbReference>